<keyword evidence="7" id="KW-0066">ATP synthesis</keyword>
<dbReference type="InterPro" id="IPR020547">
    <property type="entry name" value="ATP_synth_F1_esu_C"/>
</dbReference>
<reference evidence="11" key="1">
    <citation type="submission" date="2018-05" db="EMBL/GenBank/DDBJ databases">
        <authorList>
            <person name="Lanie J.A."/>
            <person name="Ng W.-L."/>
            <person name="Kazmierczak K.M."/>
            <person name="Andrzejewski T.M."/>
            <person name="Davidsen T.M."/>
            <person name="Wayne K.J."/>
            <person name="Tettelin H."/>
            <person name="Glass J.I."/>
            <person name="Rusch D."/>
            <person name="Podicherti R."/>
            <person name="Tsui H.-C.T."/>
            <person name="Winkler M.E."/>
        </authorList>
    </citation>
    <scope>NUCLEOTIDE SEQUENCE</scope>
</reference>
<keyword evidence="5" id="KW-0472">Membrane</keyword>
<evidence type="ECO:0000259" key="9">
    <source>
        <dbReference type="Pfam" id="PF00401"/>
    </source>
</evidence>
<feature type="compositionally biased region" description="Basic and acidic residues" evidence="8">
    <location>
        <begin position="99"/>
        <end position="114"/>
    </location>
</feature>
<evidence type="ECO:0000313" key="11">
    <source>
        <dbReference type="EMBL" id="SUZ98566.1"/>
    </source>
</evidence>
<keyword evidence="6" id="KW-0139">CF(1)</keyword>
<dbReference type="GO" id="GO:0005886">
    <property type="term" value="C:plasma membrane"/>
    <property type="evidence" value="ECO:0007669"/>
    <property type="project" value="UniProtKB-SubCell"/>
</dbReference>
<feature type="region of interest" description="Disordered" evidence="8">
    <location>
        <begin position="99"/>
        <end position="131"/>
    </location>
</feature>
<dbReference type="AlphaFoldDB" id="A0A381S396"/>
<dbReference type="HAMAP" id="MF_00530">
    <property type="entry name" value="ATP_synth_epsil_bac"/>
    <property type="match status" value="1"/>
</dbReference>
<comment type="subcellular location">
    <subcellularLocation>
        <location evidence="1">Cell membrane</location>
        <topology evidence="1">Peripheral membrane protein</topology>
    </subcellularLocation>
</comment>
<evidence type="ECO:0000256" key="8">
    <source>
        <dbReference type="SAM" id="MobiDB-lite"/>
    </source>
</evidence>
<dbReference type="InterPro" id="IPR036794">
    <property type="entry name" value="ATP_F1_dsu/esu_C_sf"/>
</dbReference>
<evidence type="ECO:0000256" key="1">
    <source>
        <dbReference type="ARBA" id="ARBA00004202"/>
    </source>
</evidence>
<dbReference type="CDD" id="cd12152">
    <property type="entry name" value="F1-ATPase_delta"/>
    <property type="match status" value="1"/>
</dbReference>
<gene>
    <name evidence="11" type="ORF">METZ01_LOCUS51420</name>
</gene>
<dbReference type="Pfam" id="PF02823">
    <property type="entry name" value="ATP-synt_DE_N"/>
    <property type="match status" value="1"/>
</dbReference>
<keyword evidence="3" id="KW-0813">Transport</keyword>
<dbReference type="PANTHER" id="PTHR13822:SF10">
    <property type="entry name" value="ATP SYNTHASE EPSILON CHAIN, CHLOROPLASTIC"/>
    <property type="match status" value="1"/>
</dbReference>
<evidence type="ECO:0000256" key="7">
    <source>
        <dbReference type="ARBA" id="ARBA00023310"/>
    </source>
</evidence>
<feature type="compositionally biased region" description="Basic residues" evidence="8">
    <location>
        <begin position="122"/>
        <end position="131"/>
    </location>
</feature>
<dbReference type="GO" id="GO:0045259">
    <property type="term" value="C:proton-transporting ATP synthase complex"/>
    <property type="evidence" value="ECO:0007669"/>
    <property type="project" value="UniProtKB-KW"/>
</dbReference>
<evidence type="ECO:0000256" key="2">
    <source>
        <dbReference type="ARBA" id="ARBA00005712"/>
    </source>
</evidence>
<evidence type="ECO:0000256" key="5">
    <source>
        <dbReference type="ARBA" id="ARBA00023136"/>
    </source>
</evidence>
<organism evidence="11">
    <name type="scientific">marine metagenome</name>
    <dbReference type="NCBI Taxonomy" id="408172"/>
    <lineage>
        <taxon>unclassified sequences</taxon>
        <taxon>metagenomes</taxon>
        <taxon>ecological metagenomes</taxon>
    </lineage>
</organism>
<dbReference type="Gene3D" id="2.60.15.10">
    <property type="entry name" value="F0F1 ATP synthase delta/epsilon subunit, N-terminal"/>
    <property type="match status" value="1"/>
</dbReference>
<dbReference type="InterPro" id="IPR036771">
    <property type="entry name" value="ATPsynth_dsu/esu_N"/>
</dbReference>
<dbReference type="PANTHER" id="PTHR13822">
    <property type="entry name" value="ATP SYNTHASE DELTA/EPSILON CHAIN"/>
    <property type="match status" value="1"/>
</dbReference>
<dbReference type="SUPFAM" id="SSF51344">
    <property type="entry name" value="Epsilon subunit of F1F0-ATP synthase N-terminal domain"/>
    <property type="match status" value="1"/>
</dbReference>
<dbReference type="NCBIfam" id="TIGR01216">
    <property type="entry name" value="ATP_synt_epsi"/>
    <property type="match status" value="1"/>
</dbReference>
<keyword evidence="4" id="KW-0406">Ion transport</keyword>
<evidence type="ECO:0000256" key="4">
    <source>
        <dbReference type="ARBA" id="ARBA00023065"/>
    </source>
</evidence>
<dbReference type="InterPro" id="IPR001469">
    <property type="entry name" value="ATP_synth_F1_dsu/esu"/>
</dbReference>
<evidence type="ECO:0000256" key="3">
    <source>
        <dbReference type="ARBA" id="ARBA00022448"/>
    </source>
</evidence>
<dbReference type="GO" id="GO:0046933">
    <property type="term" value="F:proton-transporting ATP synthase activity, rotational mechanism"/>
    <property type="evidence" value="ECO:0007669"/>
    <property type="project" value="InterPro"/>
</dbReference>
<dbReference type="EMBL" id="UINC01002616">
    <property type="protein sequence ID" value="SUZ98566.1"/>
    <property type="molecule type" value="Genomic_DNA"/>
</dbReference>
<feature type="domain" description="ATP synthase F1 complex delta/epsilon subunit N-terminal" evidence="10">
    <location>
        <begin position="5"/>
        <end position="83"/>
    </location>
</feature>
<dbReference type="Gene3D" id="1.20.5.440">
    <property type="entry name" value="ATP synthase delta/epsilon subunit, C-terminal domain"/>
    <property type="match status" value="1"/>
</dbReference>
<dbReference type="Pfam" id="PF00401">
    <property type="entry name" value="ATP-synt_DE"/>
    <property type="match status" value="1"/>
</dbReference>
<dbReference type="SUPFAM" id="SSF46604">
    <property type="entry name" value="Epsilon subunit of F1F0-ATP synthase C-terminal domain"/>
    <property type="match status" value="1"/>
</dbReference>
<evidence type="ECO:0000259" key="10">
    <source>
        <dbReference type="Pfam" id="PF02823"/>
    </source>
</evidence>
<sequence>MAKTFQLEIITPTQIFSEGQVNYVRAESPDGQFGIMSHHTAATVALGIGEVKVVKNGKEYFYATTGGFADIQPESVLLLLETAELVSDIDVDRAEAAKKRAQDRLNDKNMDKARSRTAIAKAKNRLKVSHR</sequence>
<comment type="similarity">
    <text evidence="2">Belongs to the ATPase epsilon chain family.</text>
</comment>
<feature type="domain" description="ATP synthase epsilon subunit C-terminal" evidence="9">
    <location>
        <begin position="88"/>
        <end position="129"/>
    </location>
</feature>
<evidence type="ECO:0000256" key="6">
    <source>
        <dbReference type="ARBA" id="ARBA00023196"/>
    </source>
</evidence>
<protein>
    <recommendedName>
        <fullName evidence="12">ATP synthase F1 complex delta/epsilon subunit N-terminal domain-containing protein</fullName>
    </recommendedName>
</protein>
<accession>A0A381S396</accession>
<proteinExistence type="inferred from homology"/>
<dbReference type="InterPro" id="IPR020546">
    <property type="entry name" value="ATP_synth_F1_dsu/esu_N"/>
</dbReference>
<evidence type="ECO:0008006" key="12">
    <source>
        <dbReference type="Google" id="ProtNLM"/>
    </source>
</evidence>
<name>A0A381S396_9ZZZZ</name>